<keyword evidence="2" id="KW-1185">Reference proteome</keyword>
<gene>
    <name evidence="1" type="ORF">SAMN05216561_101107</name>
</gene>
<dbReference type="STRING" id="1005945.SAMN05216561_101107"/>
<accession>A0A1I3BGS5</accession>
<evidence type="ECO:0000313" key="2">
    <source>
        <dbReference type="Proteomes" id="UP000198649"/>
    </source>
</evidence>
<organism evidence="1 2">
    <name type="scientific">Nocardioides psychrotolerans</name>
    <dbReference type="NCBI Taxonomy" id="1005945"/>
    <lineage>
        <taxon>Bacteria</taxon>
        <taxon>Bacillati</taxon>
        <taxon>Actinomycetota</taxon>
        <taxon>Actinomycetes</taxon>
        <taxon>Propionibacteriales</taxon>
        <taxon>Nocardioidaceae</taxon>
        <taxon>Nocardioides</taxon>
    </lineage>
</organism>
<dbReference type="AlphaFoldDB" id="A0A1I3BGS5"/>
<dbReference type="Proteomes" id="UP000198649">
    <property type="component" value="Unassembled WGS sequence"/>
</dbReference>
<dbReference type="EMBL" id="FOQG01000001">
    <property type="protein sequence ID" value="SFH60941.1"/>
    <property type="molecule type" value="Genomic_DNA"/>
</dbReference>
<protein>
    <recommendedName>
        <fullName evidence="3">Transcriptional regulator, AbiEi antitoxin, Type IV TA system</fullName>
    </recommendedName>
</protein>
<evidence type="ECO:0000313" key="1">
    <source>
        <dbReference type="EMBL" id="SFH60941.1"/>
    </source>
</evidence>
<sequence length="244" mass="27268">MTHVTRPGLVGSHVRHDVKHHLAPYDASQLVVVHDRWVLDAARTAADVAREHPLAHGVVAFDSALRLGVTRGALEAAVEPHMRCWPHVKRVRVALDLAAVGADNPGETLARLLVSELGFGRPEAQFGLTDGLRTVFCDLRIGRHVFEFDGRLKYHRVEDGGVALVSADDVVWREKQRQDFICGFKLGMSRIVWDDLWGTRREQALVRMRREVTDTVARFGSATDDLTPFRARVSRPGQDPHRAA</sequence>
<reference evidence="1 2" key="1">
    <citation type="submission" date="2016-10" db="EMBL/GenBank/DDBJ databases">
        <authorList>
            <person name="de Groot N.N."/>
        </authorList>
    </citation>
    <scope>NUCLEOTIDE SEQUENCE [LARGE SCALE GENOMIC DNA]</scope>
    <source>
        <strain evidence="1 2">CGMCC 1.11156</strain>
    </source>
</reference>
<proteinExistence type="predicted"/>
<name>A0A1I3BGS5_9ACTN</name>
<evidence type="ECO:0008006" key="3">
    <source>
        <dbReference type="Google" id="ProtNLM"/>
    </source>
</evidence>